<dbReference type="RefSeq" id="WP_353866740.1">
    <property type="nucleotide sequence ID" value="NZ_CP088295.1"/>
</dbReference>
<name>A0ABY5PNH5_9ACTN</name>
<evidence type="ECO:0000313" key="3">
    <source>
        <dbReference type="EMBL" id="UUY06286.1"/>
    </source>
</evidence>
<feature type="chain" id="PRO_5046643525" evidence="1">
    <location>
        <begin position="21"/>
        <end position="379"/>
    </location>
</feature>
<dbReference type="InterPro" id="IPR012338">
    <property type="entry name" value="Beta-lactam/transpept-like"/>
</dbReference>
<dbReference type="Pfam" id="PF00144">
    <property type="entry name" value="Beta-lactamase"/>
    <property type="match status" value="1"/>
</dbReference>
<protein>
    <submittedName>
        <fullName evidence="3">Beta-lactamase family protein</fullName>
    </submittedName>
</protein>
<dbReference type="InterPro" id="IPR050491">
    <property type="entry name" value="AmpC-like"/>
</dbReference>
<gene>
    <name evidence="3" type="ORF">LRS13_08855</name>
</gene>
<reference evidence="4" key="1">
    <citation type="submission" date="2021-11" db="EMBL/GenBank/DDBJ databases">
        <title>Cultivation dependent microbiological survey of springs from the worlds oldest radium mine currently devoted to the extraction of radon-saturated water.</title>
        <authorList>
            <person name="Kapinusova G."/>
            <person name="Smrhova T."/>
            <person name="Strejcek M."/>
            <person name="Suman J."/>
            <person name="Jani K."/>
            <person name="Pajer P."/>
            <person name="Uhlik O."/>
        </authorList>
    </citation>
    <scope>NUCLEOTIDE SEQUENCE [LARGE SCALE GENOMIC DNA]</scope>
    <source>
        <strain evidence="4">J379</strain>
    </source>
</reference>
<accession>A0ABY5PNH5</accession>
<evidence type="ECO:0000256" key="1">
    <source>
        <dbReference type="SAM" id="SignalP"/>
    </source>
</evidence>
<evidence type="ECO:0000313" key="4">
    <source>
        <dbReference type="Proteomes" id="UP001058860"/>
    </source>
</evidence>
<evidence type="ECO:0000259" key="2">
    <source>
        <dbReference type="Pfam" id="PF00144"/>
    </source>
</evidence>
<proteinExistence type="predicted"/>
<dbReference type="EMBL" id="CP088295">
    <property type="protein sequence ID" value="UUY06286.1"/>
    <property type="molecule type" value="Genomic_DNA"/>
</dbReference>
<dbReference type="InterPro" id="IPR001466">
    <property type="entry name" value="Beta-lactam-related"/>
</dbReference>
<dbReference type="PANTHER" id="PTHR46825">
    <property type="entry name" value="D-ALANYL-D-ALANINE-CARBOXYPEPTIDASE/ENDOPEPTIDASE AMPH"/>
    <property type="match status" value="1"/>
</dbReference>
<dbReference type="Gene3D" id="3.40.710.10">
    <property type="entry name" value="DD-peptidase/beta-lactamase superfamily"/>
    <property type="match status" value="1"/>
</dbReference>
<dbReference type="PANTHER" id="PTHR46825:SF7">
    <property type="entry name" value="D-ALANYL-D-ALANINE CARBOXYPEPTIDASE"/>
    <property type="match status" value="1"/>
</dbReference>
<dbReference type="SUPFAM" id="SSF56601">
    <property type="entry name" value="beta-lactamase/transpeptidase-like"/>
    <property type="match status" value="1"/>
</dbReference>
<feature type="domain" description="Beta-lactamase-related" evidence="2">
    <location>
        <begin position="30"/>
        <end position="373"/>
    </location>
</feature>
<keyword evidence="4" id="KW-1185">Reference proteome</keyword>
<organism evidence="3 4">
    <name type="scientific">Svornostia abyssi</name>
    <dbReference type="NCBI Taxonomy" id="2898438"/>
    <lineage>
        <taxon>Bacteria</taxon>
        <taxon>Bacillati</taxon>
        <taxon>Actinomycetota</taxon>
        <taxon>Thermoleophilia</taxon>
        <taxon>Solirubrobacterales</taxon>
        <taxon>Baekduiaceae</taxon>
        <taxon>Svornostia</taxon>
    </lineage>
</organism>
<feature type="signal peptide" evidence="1">
    <location>
        <begin position="1"/>
        <end position="20"/>
    </location>
</feature>
<keyword evidence="1" id="KW-0732">Signal</keyword>
<dbReference type="Proteomes" id="UP001058860">
    <property type="component" value="Chromosome"/>
</dbReference>
<sequence>MLTPVLTAVLALTAPAGASAATVPKAELRQALVDVRDEEGIIAVSAAVVRSGKVVWSGAVGRAADPDGVNPRTGRPTVRRTVAAKPATRFSLASASKTYTAAIVLKLVDEGRVGLDEPLARWAPTIPGADRVTVRMLLDHTAGYPDVETEEPLVSELTIGSRAFNPNRPWNRAEILARQQAPKFTPGSKYEYSNSNYLLLGEVLERASGGTADTELQRAISEPLGLQETTYATRPGLARKMARSYEWYDDRANDHWAGATGVPTDIIGPAWTDGGVVTTAREAARFGDGLNRGRLVSAATLTQMLRPTPQSGTDRYGLGTYAFTEAGRTWQGHDGNYGGYQSMLFTDRKAKLTLAVLTNTDGESAEAAFSALADVLDPR</sequence>